<feature type="region of interest" description="Disordered" evidence="1">
    <location>
        <begin position="60"/>
        <end position="114"/>
    </location>
</feature>
<feature type="compositionally biased region" description="Basic and acidic residues" evidence="1">
    <location>
        <begin position="75"/>
        <end position="87"/>
    </location>
</feature>
<feature type="compositionally biased region" description="Basic and acidic residues" evidence="1">
    <location>
        <begin position="20"/>
        <end position="31"/>
    </location>
</feature>
<reference evidence="2 3" key="1">
    <citation type="submission" date="2024-04" db="EMBL/GenBank/DDBJ databases">
        <title>genome sequences of Mucor flavus KT1a and Helicostylum pulchrum KT1b strains isolation_sourced from the surface of a dry-aged beef.</title>
        <authorList>
            <person name="Toyotome T."/>
            <person name="Hosono M."/>
            <person name="Torimaru M."/>
            <person name="Fukuda K."/>
            <person name="Mikami N."/>
        </authorList>
    </citation>
    <scope>NUCLEOTIDE SEQUENCE [LARGE SCALE GENOMIC DNA]</scope>
    <source>
        <strain evidence="2 3">KT1b</strain>
    </source>
</reference>
<sequence length="252" mass="27591">MARTKNSRPRRFAPGTPPSSRERMTALKKETVPSIVTSLDNSPVAVETSIEPIPATINTASSLPKRSIRAASEAITKREQEKKRANDDISPVSSPLPSTAKKPALKKKRKLNTKKVVMVPSSTSSPDELGLENTSVDSYSKYLNPKEGRVAPIVIDIKKRKMVQRNNVDAGPSTITAPTHNQFDSLDLSHHSIIPNASYVAHISLKRRLSATSTVNGDSDESSILSVKYDSSDEYFDALSEFEDEIMEGLSQ</sequence>
<evidence type="ECO:0000313" key="2">
    <source>
        <dbReference type="EMBL" id="GAA5799550.1"/>
    </source>
</evidence>
<gene>
    <name evidence="2" type="ORF">HPULCUR_004966</name>
</gene>
<proteinExistence type="predicted"/>
<feature type="compositionally biased region" description="Basic residues" evidence="1">
    <location>
        <begin position="1"/>
        <end position="11"/>
    </location>
</feature>
<feature type="region of interest" description="Disordered" evidence="1">
    <location>
        <begin position="1"/>
        <end position="34"/>
    </location>
</feature>
<dbReference type="Proteomes" id="UP001476247">
    <property type="component" value="Unassembled WGS sequence"/>
</dbReference>
<evidence type="ECO:0000313" key="3">
    <source>
        <dbReference type="Proteomes" id="UP001476247"/>
    </source>
</evidence>
<feature type="compositionally biased region" description="Basic residues" evidence="1">
    <location>
        <begin position="103"/>
        <end position="113"/>
    </location>
</feature>
<comment type="caution">
    <text evidence="2">The sequence shown here is derived from an EMBL/GenBank/DDBJ whole genome shotgun (WGS) entry which is preliminary data.</text>
</comment>
<name>A0ABP9XZ20_9FUNG</name>
<keyword evidence="3" id="KW-1185">Reference proteome</keyword>
<evidence type="ECO:0000256" key="1">
    <source>
        <dbReference type="SAM" id="MobiDB-lite"/>
    </source>
</evidence>
<organism evidence="2 3">
    <name type="scientific">Helicostylum pulchrum</name>
    <dbReference type="NCBI Taxonomy" id="562976"/>
    <lineage>
        <taxon>Eukaryota</taxon>
        <taxon>Fungi</taxon>
        <taxon>Fungi incertae sedis</taxon>
        <taxon>Mucoromycota</taxon>
        <taxon>Mucoromycotina</taxon>
        <taxon>Mucoromycetes</taxon>
        <taxon>Mucorales</taxon>
        <taxon>Mucorineae</taxon>
        <taxon>Mucoraceae</taxon>
        <taxon>Helicostylum</taxon>
    </lineage>
</organism>
<dbReference type="EMBL" id="BAABUJ010000013">
    <property type="protein sequence ID" value="GAA5799550.1"/>
    <property type="molecule type" value="Genomic_DNA"/>
</dbReference>
<accession>A0ABP9XZ20</accession>
<protein>
    <submittedName>
        <fullName evidence="2">Uncharacterized protein</fullName>
    </submittedName>
</protein>